<sequence>MNTLFSHITKVTKRKGADTRTLSTLRDCFEKVELYMGHRLRAVNQQRAVSKVLNDMRMRANQGEGLDEAIVTIDFKLNTEPKLS</sequence>
<evidence type="ECO:0000313" key="2">
    <source>
        <dbReference type="Proteomes" id="UP000237271"/>
    </source>
</evidence>
<accession>A0A2P4XYS4</accession>
<comment type="caution">
    <text evidence="1">The sequence shown here is derived from an EMBL/GenBank/DDBJ whole genome shotgun (WGS) entry which is preliminary data.</text>
</comment>
<dbReference type="AlphaFoldDB" id="A0A2P4XYS4"/>
<dbReference type="OrthoDB" id="124285at2759"/>
<dbReference type="EMBL" id="NCKW01006835">
    <property type="protein sequence ID" value="POM70704.1"/>
    <property type="molecule type" value="Genomic_DNA"/>
</dbReference>
<evidence type="ECO:0000313" key="1">
    <source>
        <dbReference type="EMBL" id="POM70704.1"/>
    </source>
</evidence>
<dbReference type="Proteomes" id="UP000237271">
    <property type="component" value="Unassembled WGS sequence"/>
</dbReference>
<organism evidence="1 2">
    <name type="scientific">Phytophthora palmivora</name>
    <dbReference type="NCBI Taxonomy" id="4796"/>
    <lineage>
        <taxon>Eukaryota</taxon>
        <taxon>Sar</taxon>
        <taxon>Stramenopiles</taxon>
        <taxon>Oomycota</taxon>
        <taxon>Peronosporomycetes</taxon>
        <taxon>Peronosporales</taxon>
        <taxon>Peronosporaceae</taxon>
        <taxon>Phytophthora</taxon>
    </lineage>
</organism>
<reference evidence="1 2" key="1">
    <citation type="journal article" date="2017" name="Genome Biol. Evol.">
        <title>Phytophthora megakarya and P. palmivora, closely related causal agents of cacao black pod rot, underwent increases in genome sizes and gene numbers by different mechanisms.</title>
        <authorList>
            <person name="Ali S.S."/>
            <person name="Shao J."/>
            <person name="Lary D.J."/>
            <person name="Kronmiller B."/>
            <person name="Shen D."/>
            <person name="Strem M.D."/>
            <person name="Amoako-Attah I."/>
            <person name="Akrofi A.Y."/>
            <person name="Begoude B.A."/>
            <person name="Ten Hoopen G.M."/>
            <person name="Coulibaly K."/>
            <person name="Kebe B.I."/>
            <person name="Melnick R.L."/>
            <person name="Guiltinan M.J."/>
            <person name="Tyler B.M."/>
            <person name="Meinhardt L.W."/>
            <person name="Bailey B.A."/>
        </authorList>
    </citation>
    <scope>NUCLEOTIDE SEQUENCE [LARGE SCALE GENOMIC DNA]</scope>
    <source>
        <strain evidence="2">sbr112.9</strain>
    </source>
</reference>
<protein>
    <submittedName>
        <fullName evidence="1">Uncharacterized protein</fullName>
    </submittedName>
</protein>
<name>A0A2P4XYS4_9STRA</name>
<gene>
    <name evidence="1" type="ORF">PHPALM_12819</name>
</gene>
<keyword evidence="2" id="KW-1185">Reference proteome</keyword>
<proteinExistence type="predicted"/>